<dbReference type="InterPro" id="IPR000873">
    <property type="entry name" value="AMP-dep_synth/lig_dom"/>
</dbReference>
<dbReference type="Pfam" id="PF02801">
    <property type="entry name" value="Ketoacyl-synt_C"/>
    <property type="match status" value="1"/>
</dbReference>
<keyword evidence="2" id="KW-0596">Phosphopantetheine</keyword>
<dbReference type="InterPro" id="IPR032821">
    <property type="entry name" value="PKS_assoc"/>
</dbReference>
<sequence length="1585" mass="173868">MTPFTVSASASESLIWHWIQRSPLDPRLVFRYAFEVRGSLDAVPLESALRMLVEEHYPNLRARFVEVDGQLHKSWSPLSQSLLSQQELVAPCTEPSDWTVIDHKDGPLFRLTLTRAKGSSTLWIAISHLVFDGAVYPAFCQLLEALTDTRRLARRKCPSPRTNTRIAAPGQEAYKFWQAHVAGRQLAVALPFIERPLLCKTRQPLTQRVMVELSCEERSQLLLSAETHQVSPFQWALACTLLVSASYLRAAGEPAGIVISHTVSLAEPDSTLGCYTNVLPCLVDDDPDQSVTELMGRIKRWRRLSRPHQGVPGTEIAAMAEPLNDALLRPFNIMVTTAEGALPIMTPKLQGRSSRLVAELAGASDADLTIALNGNRARFRLMFECPAMGPGQSRITDFAQHWRAAVMWIGRNPTQPLRAFSITRTPTPVCVGNPSTAAAPHPFNSVMHHAQQTPEKTAVCTTDGQLSYRQLWDASLTLAQQLRTHEVQDRPVALHIGRSIYLPVALLGCLAAGIPFTPLACDTLPERVDEQIINLDCKLVICHDKHRVALQIRHPNATLIPIESMAVSAQPRQWAVHVADKDPLHAYWITTSGSSGKPKTVMVRQDSLFNLLASLQQFPGLHSMDRLLAIAPISFDIALMEILLPLMVGAYLEIAPDDARRDGAALGQLIDRSQATVVQATPSTWLTLQATQWRALKPLRLWVGGEPLTTQCAAYLLEQNHSVYNVYGPTEATIWASACRITSADVIPLGRPVQNTQLYVLDDELRSLPAGMPGELVIAGDALADGYLDGAGSGFIEATTAHPRFYRTGDRVRHDGNGQVFFIGRSDTQIKILGQRTDLSEIEHALQDYASLAQWAVNLEPLPAPHLCAYYTIATEWQPDLTELTAHLYARLPAYAVPQRLVCLSQFPRTAHGKLARRELAQAVVLKHIGKPSTPVPLPATNDQGRDWPWLQAAISEALNIDVDDPALPFGWSGINSVALNRLSHQLRVNHQVVISAAEIISSSSPMGLLSRLGMDKTPYRAPMKPASRQVQTRQKIAIVAMHGEFPGSTDLTTFWQLQKERACSIATSGRSFLAEDFQAGFIEGLAGFDHGLFRISPREASQIDPRQRRLLHSTWRLLESAGYRPSQLAGSRTGCYIGGTGTDYPTLRLDQGASVTSHWLQGSSAAMLSNRLSYFFDWKGPSLTLDTACSSSFCALIRACHDLQDNRCDHAVVGACNLLLDQRANDALMLGGFLSPSFRSAPMSSAANGYVRGEATATVMLKRHADALRDGDPVLGLISAFGENHGGRTASLTAPSSDAQTALLLDIYTAELASRVSYLEPHGTGTQLGDTIECRALHQAWQSLGLQGARTIPLGTLKRNIGHSEAAAGLASLIRTLLSMEHQQLPGSVPIAGSTSLTELAPGFYVPDSGIDWPDRIDRVAGISSFGFGGHNSHIVVEHPGPAASIPDVESPGSRHLFVLSAHSPAALTTLRENVLEWLTHQPDEPGHRRAIAANLALCRDPMRYRQAWCASSLKQLRQQLRAPWVPTSDDAEVGSLEGLRQDYLAGRFVDWSYVFPHGRGRLLDLPPHPLSEHFHWHDNRNIL</sequence>
<dbReference type="Gene3D" id="3.40.47.10">
    <property type="match status" value="1"/>
</dbReference>
<dbReference type="SUPFAM" id="SSF56801">
    <property type="entry name" value="Acetyl-CoA synthetase-like"/>
    <property type="match status" value="1"/>
</dbReference>
<comment type="similarity">
    <text evidence="5">Belongs to the thiolase-like superfamily. Beta-ketoacyl-ACP synthases family.</text>
</comment>
<dbReference type="Pfam" id="PF00668">
    <property type="entry name" value="Condensation"/>
    <property type="match status" value="1"/>
</dbReference>
<dbReference type="GO" id="GO:0004314">
    <property type="term" value="F:[acyl-carrier-protein] S-malonyltransferase activity"/>
    <property type="evidence" value="ECO:0007669"/>
    <property type="project" value="UniProtKB-EC"/>
</dbReference>
<dbReference type="Gene3D" id="3.30.559.10">
    <property type="entry name" value="Chloramphenicol acetyltransferase-like domain"/>
    <property type="match status" value="1"/>
</dbReference>
<dbReference type="InterPro" id="IPR009081">
    <property type="entry name" value="PP-bd_ACP"/>
</dbReference>
<dbReference type="SMART" id="SM00825">
    <property type="entry name" value="PKS_KS"/>
    <property type="match status" value="1"/>
</dbReference>
<dbReference type="InterPro" id="IPR016039">
    <property type="entry name" value="Thiolase-like"/>
</dbReference>
<organism evidence="7 8">
    <name type="scientific">Pseudomonas synxantha</name>
    <dbReference type="NCBI Taxonomy" id="47883"/>
    <lineage>
        <taxon>Bacteria</taxon>
        <taxon>Pseudomonadati</taxon>
        <taxon>Pseudomonadota</taxon>
        <taxon>Gammaproteobacteria</taxon>
        <taxon>Pseudomonadales</taxon>
        <taxon>Pseudomonadaceae</taxon>
        <taxon>Pseudomonas</taxon>
    </lineage>
</organism>
<dbReference type="Pfam" id="PF00109">
    <property type="entry name" value="ketoacyl-synt"/>
    <property type="match status" value="1"/>
</dbReference>
<evidence type="ECO:0000313" key="8">
    <source>
        <dbReference type="Proteomes" id="UP000268696"/>
    </source>
</evidence>
<dbReference type="InterPro" id="IPR014031">
    <property type="entry name" value="Ketoacyl_synth_C"/>
</dbReference>
<dbReference type="InterPro" id="IPR001242">
    <property type="entry name" value="Condensation_dom"/>
</dbReference>
<dbReference type="InterPro" id="IPR020841">
    <property type="entry name" value="PKS_Beta-ketoAc_synthase_dom"/>
</dbReference>
<proteinExistence type="inferred from homology"/>
<keyword evidence="3" id="KW-0597">Phosphoprotein</keyword>
<evidence type="ECO:0000256" key="5">
    <source>
        <dbReference type="RuleBase" id="RU003694"/>
    </source>
</evidence>
<dbReference type="PANTHER" id="PTHR43775:SF37">
    <property type="entry name" value="SI:DKEY-61P9.11"/>
    <property type="match status" value="1"/>
</dbReference>
<dbReference type="EC" id="2.3.1.39" evidence="7"/>
<evidence type="ECO:0000256" key="3">
    <source>
        <dbReference type="ARBA" id="ARBA00022553"/>
    </source>
</evidence>
<keyword evidence="7" id="KW-0012">Acyltransferase</keyword>
<dbReference type="Gene3D" id="3.30.559.30">
    <property type="entry name" value="Nonribosomal peptide synthetase, condensation domain"/>
    <property type="match status" value="1"/>
</dbReference>
<evidence type="ECO:0000256" key="1">
    <source>
        <dbReference type="ARBA" id="ARBA00005194"/>
    </source>
</evidence>
<evidence type="ECO:0000256" key="2">
    <source>
        <dbReference type="ARBA" id="ARBA00022450"/>
    </source>
</evidence>
<evidence type="ECO:0000256" key="4">
    <source>
        <dbReference type="ARBA" id="ARBA00022679"/>
    </source>
</evidence>
<dbReference type="InterPro" id="IPR045851">
    <property type="entry name" value="AMP-bd_C_sf"/>
</dbReference>
<dbReference type="SUPFAM" id="SSF52777">
    <property type="entry name" value="CoA-dependent acyltransferases"/>
    <property type="match status" value="2"/>
</dbReference>
<dbReference type="SUPFAM" id="SSF53901">
    <property type="entry name" value="Thiolase-like"/>
    <property type="match status" value="1"/>
</dbReference>
<dbReference type="GO" id="GO:0004312">
    <property type="term" value="F:fatty acid synthase activity"/>
    <property type="evidence" value="ECO:0007669"/>
    <property type="project" value="TreeGrafter"/>
</dbReference>
<dbReference type="CDD" id="cd00833">
    <property type="entry name" value="PKS"/>
    <property type="match status" value="1"/>
</dbReference>
<dbReference type="Gene3D" id="3.30.300.30">
    <property type="match status" value="1"/>
</dbReference>
<dbReference type="InterPro" id="IPR018201">
    <property type="entry name" value="Ketoacyl_synth_AS"/>
</dbReference>
<evidence type="ECO:0000313" key="7">
    <source>
        <dbReference type="EMBL" id="AZE54556.1"/>
    </source>
</evidence>
<feature type="domain" description="Ketosynthase family 3 (KS3)" evidence="6">
    <location>
        <begin position="1034"/>
        <end position="1440"/>
    </location>
</feature>
<dbReference type="Gene3D" id="3.40.50.980">
    <property type="match status" value="2"/>
</dbReference>
<dbReference type="Gene3D" id="3.30.70.3290">
    <property type="match status" value="1"/>
</dbReference>
<keyword evidence="4 5" id="KW-0808">Transferase</keyword>
<gene>
    <name evidence="7" type="ORF">C4K03_2401</name>
</gene>
<dbReference type="GO" id="GO:0004315">
    <property type="term" value="F:3-oxoacyl-[acyl-carrier-protein] synthase activity"/>
    <property type="evidence" value="ECO:0007669"/>
    <property type="project" value="InterPro"/>
</dbReference>
<evidence type="ECO:0000259" key="6">
    <source>
        <dbReference type="PROSITE" id="PS52004"/>
    </source>
</evidence>
<dbReference type="Pfam" id="PF16197">
    <property type="entry name" value="KAsynt_C_assoc"/>
    <property type="match status" value="1"/>
</dbReference>
<dbReference type="GO" id="GO:0006633">
    <property type="term" value="P:fatty acid biosynthetic process"/>
    <property type="evidence" value="ECO:0007669"/>
    <property type="project" value="UniProtKB-UniPathway"/>
</dbReference>
<dbReference type="Gene3D" id="2.30.38.10">
    <property type="entry name" value="Luciferase, Domain 3"/>
    <property type="match status" value="1"/>
</dbReference>
<dbReference type="Pfam" id="PF00550">
    <property type="entry name" value="PP-binding"/>
    <property type="match status" value="1"/>
</dbReference>
<dbReference type="Proteomes" id="UP000268696">
    <property type="component" value="Chromosome"/>
</dbReference>
<dbReference type="EMBL" id="CP027754">
    <property type="protein sequence ID" value="AZE54556.1"/>
    <property type="molecule type" value="Genomic_DNA"/>
</dbReference>
<comment type="pathway">
    <text evidence="1">Lipid metabolism; fatty acid biosynthesis.</text>
</comment>
<protein>
    <submittedName>
        <fullName evidence="7">Malonyl CoA-acyl carrier protein transacylase</fullName>
        <ecNumber evidence="7">2.3.1.39</ecNumber>
    </submittedName>
</protein>
<dbReference type="PANTHER" id="PTHR43775">
    <property type="entry name" value="FATTY ACID SYNTHASE"/>
    <property type="match status" value="1"/>
</dbReference>
<reference evidence="7 8" key="1">
    <citation type="submission" date="2018-03" db="EMBL/GenBank/DDBJ databases">
        <title>Diversity of phytobeneficial traits revealed by whole-genome analysis of worldwide-isolated phenazine-producing Pseudomonas spp.</title>
        <authorList>
            <person name="Biessy A."/>
            <person name="Novinscak A."/>
            <person name="Blom J."/>
            <person name="Leger G."/>
            <person name="Thomashow L.S."/>
            <person name="Cazorla F.M."/>
            <person name="Josic D."/>
            <person name="Filion M."/>
        </authorList>
    </citation>
    <scope>NUCLEOTIDE SEQUENCE [LARGE SCALE GENOMIC DNA]</scope>
    <source>
        <strain evidence="7 8">30B</strain>
    </source>
</reference>
<dbReference type="PROSITE" id="PS00606">
    <property type="entry name" value="KS3_1"/>
    <property type="match status" value="1"/>
</dbReference>
<accession>A0A3G7U7P6</accession>
<name>A0A3G7U7P6_9PSED</name>
<dbReference type="InterPro" id="IPR014030">
    <property type="entry name" value="Ketoacyl_synth_N"/>
</dbReference>
<dbReference type="InterPro" id="IPR050091">
    <property type="entry name" value="PKS_NRPS_Biosynth_Enz"/>
</dbReference>
<dbReference type="Pfam" id="PF00501">
    <property type="entry name" value="AMP-binding"/>
    <property type="match status" value="1"/>
</dbReference>
<dbReference type="PROSITE" id="PS52004">
    <property type="entry name" value="KS3_2"/>
    <property type="match status" value="1"/>
</dbReference>
<dbReference type="UniPathway" id="UPA00094"/>
<dbReference type="InterPro" id="IPR023213">
    <property type="entry name" value="CAT-like_dom_sf"/>
</dbReference>